<organism evidence="2 3">
    <name type="scientific">Microbacterium murale</name>
    <dbReference type="NCBI Taxonomy" id="1081040"/>
    <lineage>
        <taxon>Bacteria</taxon>
        <taxon>Bacillati</taxon>
        <taxon>Actinomycetota</taxon>
        <taxon>Actinomycetes</taxon>
        <taxon>Micrococcales</taxon>
        <taxon>Microbacteriaceae</taxon>
        <taxon>Microbacterium</taxon>
    </lineage>
</organism>
<dbReference type="EMBL" id="JAUSXK010000001">
    <property type="protein sequence ID" value="MDQ0645797.1"/>
    <property type="molecule type" value="Genomic_DNA"/>
</dbReference>
<evidence type="ECO:0000313" key="3">
    <source>
        <dbReference type="Proteomes" id="UP001239085"/>
    </source>
</evidence>
<gene>
    <name evidence="2" type="ORF">QFZ46_003957</name>
</gene>
<dbReference type="RefSeq" id="WP_307364408.1">
    <property type="nucleotide sequence ID" value="NZ_JAUSXK010000001.1"/>
</dbReference>
<proteinExistence type="predicted"/>
<dbReference type="Proteomes" id="UP001239085">
    <property type="component" value="Unassembled WGS sequence"/>
</dbReference>
<accession>A0ABU0PEN9</accession>
<protein>
    <submittedName>
        <fullName evidence="2">Uncharacterized protein</fullName>
    </submittedName>
</protein>
<feature type="transmembrane region" description="Helical" evidence="1">
    <location>
        <begin position="43"/>
        <end position="67"/>
    </location>
</feature>
<name>A0ABU0PEN9_9MICO</name>
<reference evidence="2 3" key="1">
    <citation type="submission" date="2023-07" db="EMBL/GenBank/DDBJ databases">
        <title>Comparative genomics of wheat-associated soil bacteria to identify genetic determinants of phenazine resistance.</title>
        <authorList>
            <person name="Mouncey N."/>
        </authorList>
    </citation>
    <scope>NUCLEOTIDE SEQUENCE [LARGE SCALE GENOMIC DNA]</scope>
    <source>
        <strain evidence="2 3">W2I7</strain>
    </source>
</reference>
<sequence length="263" mass="29125">MIRIIVTAIWLLLSAWLLIWVGEGLFGVDQRSSILPFRGEDTLGAPIFIGVAWGLILTFGGTMGALIPRKRMRGETHLGVGRIVEVSRTGLTVNDVPQYDLFVRVAAADGTEFISRLRMLLDPVEQGAVEPGIPLPIRYSLADHDSVEIADMNDASVREAMLDWRIQRGLIAPRLVRARRSGLQAPASVLSIRPTGVRREGQIELELRLLVAPEGQQSWEADTTVFVYPEALARVQVGSPVWARYLREDPHTVAMTIEREDAA</sequence>
<keyword evidence="1" id="KW-1133">Transmembrane helix</keyword>
<keyword evidence="1" id="KW-0472">Membrane</keyword>
<keyword evidence="1" id="KW-0812">Transmembrane</keyword>
<keyword evidence="3" id="KW-1185">Reference proteome</keyword>
<evidence type="ECO:0000313" key="2">
    <source>
        <dbReference type="EMBL" id="MDQ0645797.1"/>
    </source>
</evidence>
<comment type="caution">
    <text evidence="2">The sequence shown here is derived from an EMBL/GenBank/DDBJ whole genome shotgun (WGS) entry which is preliminary data.</text>
</comment>
<evidence type="ECO:0000256" key="1">
    <source>
        <dbReference type="SAM" id="Phobius"/>
    </source>
</evidence>